<dbReference type="SUPFAM" id="SSF74653">
    <property type="entry name" value="TolA/TonB C-terminal domain"/>
    <property type="match status" value="1"/>
</dbReference>
<dbReference type="PRINTS" id="PR01374">
    <property type="entry name" value="TONBPROTEIN"/>
</dbReference>
<evidence type="ECO:0000256" key="3">
    <source>
        <dbReference type="ARBA" id="ARBA00022448"/>
    </source>
</evidence>
<proteinExistence type="inferred from homology"/>
<dbReference type="GO" id="GO:0015891">
    <property type="term" value="P:siderophore transport"/>
    <property type="evidence" value="ECO:0007669"/>
    <property type="project" value="InterPro"/>
</dbReference>
<dbReference type="EMBL" id="FOVW01000002">
    <property type="protein sequence ID" value="SFN83257.1"/>
    <property type="molecule type" value="Genomic_DNA"/>
</dbReference>
<evidence type="ECO:0000259" key="11">
    <source>
        <dbReference type="PROSITE" id="PS52015"/>
    </source>
</evidence>
<keyword evidence="3" id="KW-0813">Transport</keyword>
<evidence type="ECO:0000313" key="12">
    <source>
        <dbReference type="EMBL" id="SFN83257.1"/>
    </source>
</evidence>
<dbReference type="CDD" id="cd07341">
    <property type="entry name" value="M56_BlaR1_MecR1_like"/>
    <property type="match status" value="1"/>
</dbReference>
<dbReference type="PANTHER" id="PTHR33446">
    <property type="entry name" value="PROTEIN TONB-RELATED"/>
    <property type="match status" value="1"/>
</dbReference>
<dbReference type="AlphaFoldDB" id="A0A1I5C8J6"/>
<dbReference type="GO" id="GO:0015031">
    <property type="term" value="P:protein transport"/>
    <property type="evidence" value="ECO:0007669"/>
    <property type="project" value="UniProtKB-KW"/>
</dbReference>
<comment type="subcellular location">
    <subcellularLocation>
        <location evidence="1">Cell inner membrane</location>
        <topology evidence="1">Single-pass membrane protein</topology>
        <orientation evidence="1">Periplasmic side</orientation>
    </subcellularLocation>
</comment>
<protein>
    <submittedName>
        <fullName evidence="12">Outer membrane transport energization protein TonB</fullName>
    </submittedName>
</protein>
<keyword evidence="7" id="KW-0653">Protein transport</keyword>
<dbReference type="GO" id="GO:0030288">
    <property type="term" value="C:outer membrane-bounded periplasmic space"/>
    <property type="evidence" value="ECO:0007669"/>
    <property type="project" value="InterPro"/>
</dbReference>
<dbReference type="InterPro" id="IPR006260">
    <property type="entry name" value="TonB/TolA_C"/>
</dbReference>
<dbReference type="InterPro" id="IPR003538">
    <property type="entry name" value="TonB"/>
</dbReference>
<dbReference type="PROSITE" id="PS52015">
    <property type="entry name" value="TONB_CTD"/>
    <property type="match status" value="1"/>
</dbReference>
<name>A0A1I5C8J6_9BACT</name>
<evidence type="ECO:0000256" key="7">
    <source>
        <dbReference type="ARBA" id="ARBA00022927"/>
    </source>
</evidence>
<feature type="domain" description="TonB C-terminal" evidence="11">
    <location>
        <begin position="333"/>
        <end position="423"/>
    </location>
</feature>
<evidence type="ECO:0000256" key="6">
    <source>
        <dbReference type="ARBA" id="ARBA00022692"/>
    </source>
</evidence>
<dbReference type="GO" id="GO:0098797">
    <property type="term" value="C:plasma membrane protein complex"/>
    <property type="evidence" value="ECO:0007669"/>
    <property type="project" value="TreeGrafter"/>
</dbReference>
<comment type="similarity">
    <text evidence="2">Belongs to the TonB family.</text>
</comment>
<dbReference type="InterPro" id="IPR051045">
    <property type="entry name" value="TonB-dependent_transducer"/>
</dbReference>
<feature type="transmembrane region" description="Helical" evidence="10">
    <location>
        <begin position="261"/>
        <end position="278"/>
    </location>
</feature>
<keyword evidence="6 10" id="KW-0812">Transmembrane</keyword>
<dbReference type="GO" id="GO:0031992">
    <property type="term" value="F:energy transducer activity"/>
    <property type="evidence" value="ECO:0007669"/>
    <property type="project" value="InterPro"/>
</dbReference>
<keyword evidence="4" id="KW-1003">Cell membrane</keyword>
<evidence type="ECO:0000256" key="8">
    <source>
        <dbReference type="ARBA" id="ARBA00022989"/>
    </source>
</evidence>
<sequence>MNNVLNYLLEGSICLVGGWVFYKVVLEKLTFFDWNRVTLLVLMLLVLFVPLLSFEMTQAAAPLAEYTLPTFDFGSTTEQVETYSWQEMILVIYAIGLVFSLGKFCLGLAKPIFQLQLVEKRNYQGMKLAIHPSFEPASFFNYILLPKFDPEDPDQKQILLHESIHVAKKHTWDLILIQFTKAIFWFNPFIYALEKSLREVHEFQADQGVTKSFSQFDYSRLLVRLLAKDQGWQFMNSFNQFQTKKRIVMMNKTKSTELQKSRFLLVLPLFSLMVFVFACEQNLSDEPLKPEQIVDVINEDGSTELKGMVNGKVVDIAADEIFDVVETQPQPPGGMSGWNNYLSANLKYPDAARAEGVEGTVIVVFVINTDGSVQDVEILRGVGSGLDEEALRVVQNSPEWKAGEQRGRKVRTRMRLPIRFKLS</sequence>
<dbReference type="InterPro" id="IPR008756">
    <property type="entry name" value="Peptidase_M56"/>
</dbReference>
<accession>A0A1I5C8J6</accession>
<feature type="transmembrane region" description="Helical" evidence="10">
    <location>
        <begin position="90"/>
        <end position="113"/>
    </location>
</feature>
<dbReference type="InterPro" id="IPR037682">
    <property type="entry name" value="TonB_C"/>
</dbReference>
<dbReference type="NCBIfam" id="TIGR01352">
    <property type="entry name" value="tonB_Cterm"/>
    <property type="match status" value="1"/>
</dbReference>
<evidence type="ECO:0000256" key="4">
    <source>
        <dbReference type="ARBA" id="ARBA00022475"/>
    </source>
</evidence>
<evidence type="ECO:0000313" key="13">
    <source>
        <dbReference type="Proteomes" id="UP000199564"/>
    </source>
</evidence>
<evidence type="ECO:0000256" key="1">
    <source>
        <dbReference type="ARBA" id="ARBA00004383"/>
    </source>
</evidence>
<dbReference type="STRING" id="226506.SAMN04488519_102191"/>
<evidence type="ECO:0000256" key="9">
    <source>
        <dbReference type="ARBA" id="ARBA00023136"/>
    </source>
</evidence>
<keyword evidence="13" id="KW-1185">Reference proteome</keyword>
<dbReference type="Gene3D" id="3.30.1150.10">
    <property type="match status" value="1"/>
</dbReference>
<dbReference type="PANTHER" id="PTHR33446:SF2">
    <property type="entry name" value="PROTEIN TONB"/>
    <property type="match status" value="1"/>
</dbReference>
<dbReference type="GO" id="GO:0055085">
    <property type="term" value="P:transmembrane transport"/>
    <property type="evidence" value="ECO:0007669"/>
    <property type="project" value="InterPro"/>
</dbReference>
<reference evidence="13" key="1">
    <citation type="submission" date="2016-10" db="EMBL/GenBank/DDBJ databases">
        <authorList>
            <person name="Varghese N."/>
            <person name="Submissions S."/>
        </authorList>
    </citation>
    <scope>NUCLEOTIDE SEQUENCE [LARGE SCALE GENOMIC DNA]</scope>
    <source>
        <strain evidence="13">DSM 15282</strain>
    </source>
</reference>
<dbReference type="Proteomes" id="UP000199564">
    <property type="component" value="Unassembled WGS sequence"/>
</dbReference>
<feature type="transmembrane region" description="Helical" evidence="10">
    <location>
        <begin position="37"/>
        <end position="54"/>
    </location>
</feature>
<gene>
    <name evidence="12" type="ORF">SAMN04488519_102191</name>
</gene>
<evidence type="ECO:0000256" key="2">
    <source>
        <dbReference type="ARBA" id="ARBA00006555"/>
    </source>
</evidence>
<keyword evidence="8 10" id="KW-1133">Transmembrane helix</keyword>
<evidence type="ECO:0000256" key="10">
    <source>
        <dbReference type="SAM" id="Phobius"/>
    </source>
</evidence>
<organism evidence="12 13">
    <name type="scientific">Algoriphagus ornithinivorans</name>
    <dbReference type="NCBI Taxonomy" id="226506"/>
    <lineage>
        <taxon>Bacteria</taxon>
        <taxon>Pseudomonadati</taxon>
        <taxon>Bacteroidota</taxon>
        <taxon>Cytophagia</taxon>
        <taxon>Cytophagales</taxon>
        <taxon>Cyclobacteriaceae</taxon>
        <taxon>Algoriphagus</taxon>
    </lineage>
</organism>
<dbReference type="Pfam" id="PF05569">
    <property type="entry name" value="Peptidase_M56"/>
    <property type="match status" value="1"/>
</dbReference>
<feature type="transmembrane region" description="Helical" evidence="10">
    <location>
        <begin position="6"/>
        <end position="25"/>
    </location>
</feature>
<keyword evidence="5" id="KW-0997">Cell inner membrane</keyword>
<evidence type="ECO:0000256" key="5">
    <source>
        <dbReference type="ARBA" id="ARBA00022519"/>
    </source>
</evidence>
<keyword evidence="9 10" id="KW-0472">Membrane</keyword>
<dbReference type="Pfam" id="PF03544">
    <property type="entry name" value="TonB_C"/>
    <property type="match status" value="1"/>
</dbReference>